<gene>
    <name evidence="7" type="ORF">GGX14DRAFT_538116</name>
</gene>
<dbReference type="EMBL" id="JARJCW010000164">
    <property type="protein sequence ID" value="KAJ7189840.1"/>
    <property type="molecule type" value="Genomic_DNA"/>
</dbReference>
<accession>A0AAD6XVW8</accession>
<proteinExistence type="inferred from homology"/>
<evidence type="ECO:0000256" key="3">
    <source>
        <dbReference type="ARBA" id="ARBA00022729"/>
    </source>
</evidence>
<dbReference type="GO" id="GO:0006508">
    <property type="term" value="P:proteolysis"/>
    <property type="evidence" value="ECO:0007669"/>
    <property type="project" value="UniProtKB-KW"/>
</dbReference>
<keyword evidence="2" id="KW-0645">Protease</keyword>
<dbReference type="Proteomes" id="UP001219525">
    <property type="component" value="Unassembled WGS sequence"/>
</dbReference>
<evidence type="ECO:0000313" key="8">
    <source>
        <dbReference type="Proteomes" id="UP001219525"/>
    </source>
</evidence>
<evidence type="ECO:0000256" key="1">
    <source>
        <dbReference type="ARBA" id="ARBA00010040"/>
    </source>
</evidence>
<dbReference type="InterPro" id="IPR029058">
    <property type="entry name" value="AB_hydrolase_fold"/>
</dbReference>
<dbReference type="InterPro" id="IPR001375">
    <property type="entry name" value="Peptidase_S9_cat"/>
</dbReference>
<evidence type="ECO:0000256" key="5">
    <source>
        <dbReference type="ARBA" id="ARBA00032829"/>
    </source>
</evidence>
<comment type="caution">
    <text evidence="7">The sequence shown here is derived from an EMBL/GenBank/DDBJ whole genome shotgun (WGS) entry which is preliminary data.</text>
</comment>
<dbReference type="PANTHER" id="PTHR42776:SF13">
    <property type="entry name" value="DIPEPTIDYL-PEPTIDASE 5"/>
    <property type="match status" value="1"/>
</dbReference>
<comment type="similarity">
    <text evidence="1">Belongs to the peptidase S9C family.</text>
</comment>
<evidence type="ECO:0000259" key="6">
    <source>
        <dbReference type="Pfam" id="PF00326"/>
    </source>
</evidence>
<evidence type="ECO:0000313" key="7">
    <source>
        <dbReference type="EMBL" id="KAJ7189840.1"/>
    </source>
</evidence>
<dbReference type="FunFam" id="3.40.50.1820:FF:000028">
    <property type="entry name" value="S9 family peptidase"/>
    <property type="match status" value="1"/>
</dbReference>
<dbReference type="PANTHER" id="PTHR42776">
    <property type="entry name" value="SERINE PEPTIDASE S9 FAMILY MEMBER"/>
    <property type="match status" value="1"/>
</dbReference>
<feature type="domain" description="Peptidase S9 prolyl oligopeptidase catalytic" evidence="6">
    <location>
        <begin position="524"/>
        <end position="725"/>
    </location>
</feature>
<sequence length="740" mass="81653">MRFPLSLGLSAVQTAFQLKNPAAHTSARASSSNFAFKEALDVFSPQNFIELGRPGTGVANEAGDLVLIPFTKYSFGDKQNNKSVFLASLESPVSLLQVPLHGEAFWLDSRTIGHAVEGRGNVLDLYALTINFESSSLSTEAPIFVGSFPTKTATKFLYSSGSLVFSDYVYADGNLSSTKEQDEVWQSRGSTAMVYNEANIRFWDTWKGPKSPSVFRVDLACDAGQKWKMDATFDNLLNSTGHSSDDFSVVGDSVLYTSSDPEIPESLSMRRDESHLPVYLVSMSDPGNPAQLTGKQGGMTQNPILNSEATKAAWIQTDLSKSYNISKIVVFDLIKKMHFTLGEQWDRSPESIAFSLDSDLLYITAEDHARVKIFALPIPPTPATSASSLDLPVDNIPIALTHKGAALGIQPLSGGRLLFSASSFVSTDDVFLIHGLNKFEKDLQTKQKSPEFEGKIQRLTHLTADALNGKQLDEGEEFWFKGALDKDVQGWLFKPKGWKPNDRKKWPVAMVIHGGPQSSIADKWSTRWNPNMFSQQGYFSIWMNPTGSTGFGGAFASAITRDWGGKPFVDMIAGFKYILESYPQIDPDRAVAAGASWGGYAVNWLQGHPEYGFNFKALVGHDGVFDTRYASYTSDVLTFWRGDFGGVPWGETAQGVHQKFSPANYVSKWSTPMLLIHGSKDYRLPETESIGAFNALQQLGIPSRLVIFPDENHCLQWHYEVFKWLDQFVGEHVGVANGSE</sequence>
<name>A0AAD6XVW8_9AGAR</name>
<dbReference type="SUPFAM" id="SSF50960">
    <property type="entry name" value="TolB, C-terminal domain"/>
    <property type="match status" value="1"/>
</dbReference>
<keyword evidence="3" id="KW-0732">Signal</keyword>
<protein>
    <recommendedName>
        <fullName evidence="5">Dipeptidyl-peptidase V</fullName>
    </recommendedName>
</protein>
<keyword evidence="4 7" id="KW-0378">Hydrolase</keyword>
<organism evidence="7 8">
    <name type="scientific">Mycena pura</name>
    <dbReference type="NCBI Taxonomy" id="153505"/>
    <lineage>
        <taxon>Eukaryota</taxon>
        <taxon>Fungi</taxon>
        <taxon>Dikarya</taxon>
        <taxon>Basidiomycota</taxon>
        <taxon>Agaricomycotina</taxon>
        <taxon>Agaricomycetes</taxon>
        <taxon>Agaricomycetidae</taxon>
        <taxon>Agaricales</taxon>
        <taxon>Marasmiineae</taxon>
        <taxon>Mycenaceae</taxon>
        <taxon>Mycena</taxon>
    </lineage>
</organism>
<reference evidence="7" key="1">
    <citation type="submission" date="2023-03" db="EMBL/GenBank/DDBJ databases">
        <title>Massive genome expansion in bonnet fungi (Mycena s.s.) driven by repeated elements and novel gene families across ecological guilds.</title>
        <authorList>
            <consortium name="Lawrence Berkeley National Laboratory"/>
            <person name="Harder C.B."/>
            <person name="Miyauchi S."/>
            <person name="Viragh M."/>
            <person name="Kuo A."/>
            <person name="Thoen E."/>
            <person name="Andreopoulos B."/>
            <person name="Lu D."/>
            <person name="Skrede I."/>
            <person name="Drula E."/>
            <person name="Henrissat B."/>
            <person name="Morin E."/>
            <person name="Kohler A."/>
            <person name="Barry K."/>
            <person name="LaButti K."/>
            <person name="Morin E."/>
            <person name="Salamov A."/>
            <person name="Lipzen A."/>
            <person name="Mereny Z."/>
            <person name="Hegedus B."/>
            <person name="Baldrian P."/>
            <person name="Stursova M."/>
            <person name="Weitz H."/>
            <person name="Taylor A."/>
            <person name="Grigoriev I.V."/>
            <person name="Nagy L.G."/>
            <person name="Martin F."/>
            <person name="Kauserud H."/>
        </authorList>
    </citation>
    <scope>NUCLEOTIDE SEQUENCE</scope>
    <source>
        <strain evidence="7">9144</strain>
    </source>
</reference>
<dbReference type="AlphaFoldDB" id="A0AAD6XVW8"/>
<evidence type="ECO:0000256" key="2">
    <source>
        <dbReference type="ARBA" id="ARBA00022670"/>
    </source>
</evidence>
<dbReference type="Gene3D" id="3.40.50.1820">
    <property type="entry name" value="alpha/beta hydrolase"/>
    <property type="match status" value="1"/>
</dbReference>
<evidence type="ECO:0000256" key="4">
    <source>
        <dbReference type="ARBA" id="ARBA00022801"/>
    </source>
</evidence>
<keyword evidence="8" id="KW-1185">Reference proteome</keyword>
<dbReference type="SUPFAM" id="SSF53474">
    <property type="entry name" value="alpha/beta-Hydrolases"/>
    <property type="match status" value="1"/>
</dbReference>
<dbReference type="Pfam" id="PF00326">
    <property type="entry name" value="Peptidase_S9"/>
    <property type="match status" value="1"/>
</dbReference>
<dbReference type="GO" id="GO:0004252">
    <property type="term" value="F:serine-type endopeptidase activity"/>
    <property type="evidence" value="ECO:0007669"/>
    <property type="project" value="TreeGrafter"/>
</dbReference>